<reference evidence="2 3" key="1">
    <citation type="submission" date="2014-02" db="EMBL/GenBank/DDBJ databases">
        <title>Genome sequence of Paenibacillus darwinianus reveals adaptive mechanisms for survival in Antarctic soils.</title>
        <authorList>
            <person name="Dsouza M."/>
            <person name="Taylor M.W."/>
            <person name="Turner S.J."/>
            <person name="Aislabie J."/>
        </authorList>
    </citation>
    <scope>NUCLEOTIDE SEQUENCE [LARGE SCALE GENOMIC DNA]</scope>
    <source>
        <strain evidence="2 3">CE1</strain>
    </source>
</reference>
<evidence type="ECO:0000313" key="3">
    <source>
        <dbReference type="Proteomes" id="UP000053750"/>
    </source>
</evidence>
<dbReference type="SUPFAM" id="SSF56059">
    <property type="entry name" value="Glutathione synthetase ATP-binding domain-like"/>
    <property type="match status" value="1"/>
</dbReference>
<dbReference type="AlphaFoldDB" id="A0A9W5S3H6"/>
<dbReference type="InterPro" id="IPR026838">
    <property type="entry name" value="YheC/D"/>
</dbReference>
<gene>
    <name evidence="2" type="ORF">BG53_09385</name>
</gene>
<proteinExistence type="predicted"/>
<feature type="region of interest" description="Disordered" evidence="1">
    <location>
        <begin position="181"/>
        <end position="207"/>
    </location>
</feature>
<name>A0A9W5S3H6_9BACL</name>
<dbReference type="OrthoDB" id="7869153at2"/>
<dbReference type="RefSeq" id="WP_051587707.1">
    <property type="nucleotide sequence ID" value="NZ_KK082115.1"/>
</dbReference>
<evidence type="ECO:0000313" key="2">
    <source>
        <dbReference type="EMBL" id="EXX91734.1"/>
    </source>
</evidence>
<evidence type="ECO:0000256" key="1">
    <source>
        <dbReference type="SAM" id="MobiDB-lite"/>
    </source>
</evidence>
<comment type="caution">
    <text evidence="2">The sequence shown here is derived from an EMBL/GenBank/DDBJ whole genome shotgun (WGS) entry which is preliminary data.</text>
</comment>
<keyword evidence="3" id="KW-1185">Reference proteome</keyword>
<dbReference type="Pfam" id="PF14398">
    <property type="entry name" value="ATPgrasp_YheCD"/>
    <property type="match status" value="1"/>
</dbReference>
<organism evidence="2 3">
    <name type="scientific">Paenibacillus darwinianus</name>
    <dbReference type="NCBI Taxonomy" id="1380763"/>
    <lineage>
        <taxon>Bacteria</taxon>
        <taxon>Bacillati</taxon>
        <taxon>Bacillota</taxon>
        <taxon>Bacilli</taxon>
        <taxon>Bacillales</taxon>
        <taxon>Paenibacillaceae</taxon>
        <taxon>Paenibacillus</taxon>
    </lineage>
</organism>
<accession>A0A9W5S3H6</accession>
<dbReference type="Proteomes" id="UP000053750">
    <property type="component" value="Unassembled WGS sequence"/>
</dbReference>
<sequence length="412" mass="44336">MAAIKTLTLTVGVLSMVRDSTERMPEDRYCRSLAELGSEQHLDLIVFAPADIDEVQRTVMGYRLRRGVWQQTEAPVPPLYYDRLFCRTRDERLAGRTAADSLERCGSMPLGGGLPDKRTVYRALARDAGFAPLLPPTVPFRPAELKRLLGTYPQGLFLKPAGGMQGRGTVAVRFASSPGRSSEERAAFGQDGPFAVQGRSSGNRPFTRRFPDAGSLGAWLTKVTGSSRYVAQPLLKLNSPDGAPFDVRVLVQKDGAGYWRISGTGVRIGAPGTATSNLHGGGAARLTAPFLAAAYGESAAGRLMGRLQEAALQAAGLLEQSFGRLAELGLDFGIEPDGRLWFIEANGKPGRTLFRLSGDAEALRLAVLQPLAYARFLLDRNACSARTGSLSLDPAGAIETTVHTRILQEVHP</sequence>
<dbReference type="EMBL" id="JFHU01000024">
    <property type="protein sequence ID" value="EXX91734.1"/>
    <property type="molecule type" value="Genomic_DNA"/>
</dbReference>
<dbReference type="Gene3D" id="3.30.470.20">
    <property type="entry name" value="ATP-grasp fold, B domain"/>
    <property type="match status" value="1"/>
</dbReference>
<protein>
    <submittedName>
        <fullName evidence="2">Endospore coat-associated protein</fullName>
    </submittedName>
</protein>